<dbReference type="InterPro" id="IPR049427">
    <property type="entry name" value="Acyl-ACP_TE_C"/>
</dbReference>
<dbReference type="Gene3D" id="3.10.129.10">
    <property type="entry name" value="Hotdog Thioesterase"/>
    <property type="match status" value="1"/>
</dbReference>
<organism evidence="3 4">
    <name type="scientific">Candidatus Oscillibacter excrementigallinarum</name>
    <dbReference type="NCBI Taxonomy" id="2838716"/>
    <lineage>
        <taxon>Bacteria</taxon>
        <taxon>Bacillati</taxon>
        <taxon>Bacillota</taxon>
        <taxon>Clostridia</taxon>
        <taxon>Eubacteriales</taxon>
        <taxon>Oscillospiraceae</taxon>
        <taxon>Oscillibacter</taxon>
    </lineage>
</organism>
<sequence>MSDLKEILQENSYMRQQQLIFADCDRYQRARVGTLLSIAAAVAGADYDARGLTYEKLYEMREVFLLSRIALRIHRCPKALRVVDVTTWEDGVKGAHMQRVYEITDPDGVLVSIRSDWILVDPVTRRIMRPGTFTARELRSCPKTIDAPETQKILLPHEGLEELGTRRVAWSDLDGNGHVYSGNYGDFVWDYLPADLQEQLPKEFFINYSKEATLGQELRMVGVRQENEYLMEGLGPEGVCFSARCVF</sequence>
<dbReference type="EMBL" id="DWZJ01000108">
    <property type="protein sequence ID" value="HJB14411.1"/>
    <property type="molecule type" value="Genomic_DNA"/>
</dbReference>
<evidence type="ECO:0000313" key="3">
    <source>
        <dbReference type="EMBL" id="HJB14411.1"/>
    </source>
</evidence>
<dbReference type="GO" id="GO:0006633">
    <property type="term" value="P:fatty acid biosynthetic process"/>
    <property type="evidence" value="ECO:0007669"/>
    <property type="project" value="InterPro"/>
</dbReference>
<dbReference type="Pfam" id="PF01643">
    <property type="entry name" value="Acyl-ACP_TE"/>
    <property type="match status" value="1"/>
</dbReference>
<accession>A0A9D2LKW7</accession>
<gene>
    <name evidence="3" type="ORF">H9787_11980</name>
</gene>
<dbReference type="GO" id="GO:0016790">
    <property type="term" value="F:thiolester hydrolase activity"/>
    <property type="evidence" value="ECO:0007669"/>
    <property type="project" value="InterPro"/>
</dbReference>
<evidence type="ECO:0000259" key="1">
    <source>
        <dbReference type="Pfam" id="PF01643"/>
    </source>
</evidence>
<dbReference type="Pfam" id="PF20791">
    <property type="entry name" value="Acyl-ACP_TE_C"/>
    <property type="match status" value="1"/>
</dbReference>
<feature type="domain" description="Acyl-ACP thioesterase-like C-terminal" evidence="2">
    <location>
        <begin position="167"/>
        <end position="225"/>
    </location>
</feature>
<evidence type="ECO:0000259" key="2">
    <source>
        <dbReference type="Pfam" id="PF20791"/>
    </source>
</evidence>
<evidence type="ECO:0000313" key="4">
    <source>
        <dbReference type="Proteomes" id="UP000823824"/>
    </source>
</evidence>
<reference evidence="3" key="1">
    <citation type="journal article" date="2021" name="PeerJ">
        <title>Extensive microbial diversity within the chicken gut microbiome revealed by metagenomics and culture.</title>
        <authorList>
            <person name="Gilroy R."/>
            <person name="Ravi A."/>
            <person name="Getino M."/>
            <person name="Pursley I."/>
            <person name="Horton D.L."/>
            <person name="Alikhan N.F."/>
            <person name="Baker D."/>
            <person name="Gharbi K."/>
            <person name="Hall N."/>
            <person name="Watson M."/>
            <person name="Adriaenssens E.M."/>
            <person name="Foster-Nyarko E."/>
            <person name="Jarju S."/>
            <person name="Secka A."/>
            <person name="Antonio M."/>
            <person name="Oren A."/>
            <person name="Chaudhuri R.R."/>
            <person name="La Ragione R."/>
            <person name="Hildebrand F."/>
            <person name="Pallen M.J."/>
        </authorList>
    </citation>
    <scope>NUCLEOTIDE SEQUENCE</scope>
    <source>
        <strain evidence="3">ChiBcec18-1249</strain>
    </source>
</reference>
<comment type="caution">
    <text evidence="3">The sequence shown here is derived from an EMBL/GenBank/DDBJ whole genome shotgun (WGS) entry which is preliminary data.</text>
</comment>
<dbReference type="AlphaFoldDB" id="A0A9D2LKW7"/>
<name>A0A9D2LKW7_9FIRM</name>
<dbReference type="SUPFAM" id="SSF54637">
    <property type="entry name" value="Thioesterase/thiol ester dehydrase-isomerase"/>
    <property type="match status" value="2"/>
</dbReference>
<reference evidence="3" key="2">
    <citation type="submission" date="2021-04" db="EMBL/GenBank/DDBJ databases">
        <authorList>
            <person name="Gilroy R."/>
        </authorList>
    </citation>
    <scope>NUCLEOTIDE SEQUENCE</scope>
    <source>
        <strain evidence="3">ChiBcec18-1249</strain>
    </source>
</reference>
<protein>
    <submittedName>
        <fullName evidence="3">Acyl carrier protein</fullName>
    </submittedName>
</protein>
<feature type="domain" description="Acyl-ACP thioesterase N-terminal hotdog" evidence="1">
    <location>
        <begin position="11"/>
        <end position="129"/>
    </location>
</feature>
<dbReference type="InterPro" id="IPR002864">
    <property type="entry name" value="Acyl-ACP_thioesterase_NHD"/>
</dbReference>
<proteinExistence type="predicted"/>
<dbReference type="Proteomes" id="UP000823824">
    <property type="component" value="Unassembled WGS sequence"/>
</dbReference>
<dbReference type="InterPro" id="IPR029069">
    <property type="entry name" value="HotDog_dom_sf"/>
</dbReference>